<dbReference type="RefSeq" id="WP_115315180.1">
    <property type="nucleotide sequence ID" value="NZ_LWIF01000001.1"/>
</dbReference>
<keyword evidence="1" id="KW-0732">Signal</keyword>
<sequence>MLYQLKRLFAIILLSSSNSVLSACDWHKSAYLSGDPNWYDLVRVCRLDNAENIDYSPRDLLNELVISLGNRSSAINYNSPNHTIVMSNNVAMPNTKFKMPPPYYLQKQKNNKNMNNGKSGLFRFYTKILKNTSDCDNYSLYGIKQIVSTWYYTFFKNMTVNNQNIRYISKRGTLGVAENVVLP</sequence>
<feature type="chain" id="PRO_5017077560" evidence="1">
    <location>
        <begin position="23"/>
        <end position="183"/>
    </location>
</feature>
<dbReference type="AlphaFoldDB" id="A0A379C8S1"/>
<reference evidence="2 3" key="1">
    <citation type="submission" date="2018-06" db="EMBL/GenBank/DDBJ databases">
        <authorList>
            <consortium name="Pathogen Informatics"/>
            <person name="Doyle S."/>
        </authorList>
    </citation>
    <scope>NUCLEOTIDE SEQUENCE [LARGE SCALE GENOMIC DNA]</scope>
    <source>
        <strain evidence="2 3">NCTC12872</strain>
    </source>
</reference>
<accession>A0A379C8S1</accession>
<dbReference type="Proteomes" id="UP000255417">
    <property type="component" value="Unassembled WGS sequence"/>
</dbReference>
<evidence type="ECO:0000256" key="1">
    <source>
        <dbReference type="SAM" id="SignalP"/>
    </source>
</evidence>
<proteinExistence type="predicted"/>
<evidence type="ECO:0000313" key="3">
    <source>
        <dbReference type="Proteomes" id="UP000255417"/>
    </source>
</evidence>
<name>A0A379C8S1_9PAST</name>
<gene>
    <name evidence="2" type="ORF">NCTC12872_00629</name>
</gene>
<evidence type="ECO:0000313" key="2">
    <source>
        <dbReference type="EMBL" id="SUB58664.1"/>
    </source>
</evidence>
<dbReference type="PROSITE" id="PS51257">
    <property type="entry name" value="PROKAR_LIPOPROTEIN"/>
    <property type="match status" value="1"/>
</dbReference>
<protein>
    <submittedName>
        <fullName evidence="2">Uncharacterized protein</fullName>
    </submittedName>
</protein>
<keyword evidence="3" id="KW-1185">Reference proteome</keyword>
<dbReference type="EMBL" id="UGTA01000001">
    <property type="protein sequence ID" value="SUB58664.1"/>
    <property type="molecule type" value="Genomic_DNA"/>
</dbReference>
<organism evidence="2 3">
    <name type="scientific">Phocoenobacter uteri</name>
    <dbReference type="NCBI Taxonomy" id="146806"/>
    <lineage>
        <taxon>Bacteria</taxon>
        <taxon>Pseudomonadati</taxon>
        <taxon>Pseudomonadota</taxon>
        <taxon>Gammaproteobacteria</taxon>
        <taxon>Pasteurellales</taxon>
        <taxon>Pasteurellaceae</taxon>
        <taxon>Phocoenobacter</taxon>
    </lineage>
</organism>
<feature type="signal peptide" evidence="1">
    <location>
        <begin position="1"/>
        <end position="22"/>
    </location>
</feature>